<organism evidence="12">
    <name type="scientific">Oppiella nova</name>
    <dbReference type="NCBI Taxonomy" id="334625"/>
    <lineage>
        <taxon>Eukaryota</taxon>
        <taxon>Metazoa</taxon>
        <taxon>Ecdysozoa</taxon>
        <taxon>Arthropoda</taxon>
        <taxon>Chelicerata</taxon>
        <taxon>Arachnida</taxon>
        <taxon>Acari</taxon>
        <taxon>Acariformes</taxon>
        <taxon>Sarcoptiformes</taxon>
        <taxon>Oribatida</taxon>
        <taxon>Brachypylina</taxon>
        <taxon>Oppioidea</taxon>
        <taxon>Oppiidae</taxon>
        <taxon>Oppiella</taxon>
    </lineage>
</organism>
<accession>A0A7R9QJ15</accession>
<keyword evidence="7 10" id="KW-0472">Membrane</keyword>
<evidence type="ECO:0000256" key="7">
    <source>
        <dbReference type="ARBA" id="ARBA00023136"/>
    </source>
</evidence>
<evidence type="ECO:0000256" key="1">
    <source>
        <dbReference type="ARBA" id="ARBA00004389"/>
    </source>
</evidence>
<evidence type="ECO:0000256" key="5">
    <source>
        <dbReference type="ARBA" id="ARBA00022824"/>
    </source>
</evidence>
<dbReference type="AlphaFoldDB" id="A0A7R9QJ15"/>
<evidence type="ECO:0000256" key="6">
    <source>
        <dbReference type="ARBA" id="ARBA00022989"/>
    </source>
</evidence>
<comment type="similarity">
    <text evidence="2">Belongs to the nicastrin family.</text>
</comment>
<protein>
    <recommendedName>
        <fullName evidence="9">BOS complex subunit NCLN</fullName>
    </recommendedName>
</protein>
<keyword evidence="3 10" id="KW-0812">Transmembrane</keyword>
<dbReference type="InterPro" id="IPR018247">
    <property type="entry name" value="EF_Hand_1_Ca_BS"/>
</dbReference>
<name>A0A7R9QJ15_9ACAR</name>
<dbReference type="SUPFAM" id="SSF53187">
    <property type="entry name" value="Zn-dependent exopeptidases"/>
    <property type="match status" value="1"/>
</dbReference>
<feature type="domain" description="Peptidase M28" evidence="11">
    <location>
        <begin position="218"/>
        <end position="303"/>
    </location>
</feature>
<evidence type="ECO:0000256" key="9">
    <source>
        <dbReference type="ARBA" id="ARBA00034873"/>
    </source>
</evidence>
<evidence type="ECO:0000256" key="3">
    <source>
        <dbReference type="ARBA" id="ARBA00022692"/>
    </source>
</evidence>
<evidence type="ECO:0000256" key="2">
    <source>
        <dbReference type="ARBA" id="ARBA00007717"/>
    </source>
</evidence>
<keyword evidence="5" id="KW-0256">Endoplasmic reticulum</keyword>
<feature type="transmembrane region" description="Helical" evidence="10">
    <location>
        <begin position="533"/>
        <end position="553"/>
    </location>
</feature>
<dbReference type="PROSITE" id="PS00018">
    <property type="entry name" value="EF_HAND_1"/>
    <property type="match status" value="1"/>
</dbReference>
<dbReference type="EMBL" id="OC917052">
    <property type="protein sequence ID" value="CAD7645985.1"/>
    <property type="molecule type" value="Genomic_DNA"/>
</dbReference>
<dbReference type="GO" id="GO:0009966">
    <property type="term" value="P:regulation of signal transduction"/>
    <property type="evidence" value="ECO:0007669"/>
    <property type="project" value="InterPro"/>
</dbReference>
<keyword evidence="8" id="KW-0325">Glycoprotein</keyword>
<dbReference type="InterPro" id="IPR007484">
    <property type="entry name" value="Peptidase_M28"/>
</dbReference>
<evidence type="ECO:0000256" key="10">
    <source>
        <dbReference type="SAM" id="Phobius"/>
    </source>
</evidence>
<keyword evidence="6 10" id="KW-1133">Transmembrane helix</keyword>
<keyword evidence="4" id="KW-0732">Signal</keyword>
<sequence length="574" mass="64732">MISISEAQNVFDFLPLFAVMVLMPIVILVSPAMALNQLNVYRVQHFDLHNNRIGSRHSLMNLEAISVSQIKESFAKKCVIVRLSELLDKMDTFHTIIDQTLVAGILIILPKTMRSLNGPQMDAFLTFEKSLVSKEIQIPIYVSHESKQLLNLYEMQSKRSETSEEEDIEKSNVRKLYDSVMTNGYQMVISGPQTSPVKDLIVTNIQAKLIGAGVEDQMPTIAVVAHYDAFSMAPGLSFGADSNGSGVVALLEMIRLFSKLYSNAKTQPKVNLLFLLSGAGKFNYFGTKKWIDEHLDGNEASLLSDSLFTICLDSLADRDGNSGLNMHVSKPPKEGTPAAQLFEDLKRIASTSLTHPFNVSMIHKKINLAEETLAWEHERFSIRRLSAFTLSALSSHKSLRRKSLTDVFDDKLLDPLYLNINLISEAVAHQIYKDFESNLFDSDLRISHAFIKSLLYQLSRQSRAQQLLLSSQKGSQVEVSPLIRSLEQIMRRYVNDVQLIHIRVDNKDNELVFYEPTQAELNIYNVKPAIFDLFVSLAITIYLAIFFAIVSNFHHLNSLTKRVVTSNGYNSKFQ</sequence>
<dbReference type="CDD" id="cd03882">
    <property type="entry name" value="M28_nicalin_like"/>
    <property type="match status" value="1"/>
</dbReference>
<dbReference type="Proteomes" id="UP000728032">
    <property type="component" value="Unassembled WGS sequence"/>
</dbReference>
<evidence type="ECO:0000259" key="11">
    <source>
        <dbReference type="Pfam" id="PF04389"/>
    </source>
</evidence>
<gene>
    <name evidence="12" type="ORF">ONB1V03_LOCUS5496</name>
</gene>
<reference evidence="12" key="1">
    <citation type="submission" date="2020-11" db="EMBL/GenBank/DDBJ databases">
        <authorList>
            <person name="Tran Van P."/>
        </authorList>
    </citation>
    <scope>NUCLEOTIDE SEQUENCE</scope>
</reference>
<evidence type="ECO:0000256" key="8">
    <source>
        <dbReference type="ARBA" id="ARBA00023180"/>
    </source>
</evidence>
<dbReference type="Gene3D" id="3.40.630.10">
    <property type="entry name" value="Zn peptidases"/>
    <property type="match status" value="1"/>
</dbReference>
<dbReference type="Pfam" id="PF04389">
    <property type="entry name" value="Peptidase_M28"/>
    <property type="match status" value="1"/>
</dbReference>
<evidence type="ECO:0000256" key="4">
    <source>
        <dbReference type="ARBA" id="ARBA00022729"/>
    </source>
</evidence>
<dbReference type="EMBL" id="CAJPVJ010002227">
    <property type="protein sequence ID" value="CAG2165963.1"/>
    <property type="molecule type" value="Genomic_DNA"/>
</dbReference>
<proteinExistence type="inferred from homology"/>
<feature type="transmembrane region" description="Helical" evidence="10">
    <location>
        <begin position="12"/>
        <end position="35"/>
    </location>
</feature>
<dbReference type="OrthoDB" id="5913609at2759"/>
<dbReference type="GO" id="GO:0005789">
    <property type="term" value="C:endoplasmic reticulum membrane"/>
    <property type="evidence" value="ECO:0007669"/>
    <property type="project" value="UniProtKB-SubCell"/>
</dbReference>
<evidence type="ECO:0000313" key="12">
    <source>
        <dbReference type="EMBL" id="CAD7645985.1"/>
    </source>
</evidence>
<dbReference type="PANTHER" id="PTHR31826">
    <property type="entry name" value="NICALIN"/>
    <property type="match status" value="1"/>
</dbReference>
<dbReference type="InterPro" id="IPR016574">
    <property type="entry name" value="Nicalin"/>
</dbReference>
<keyword evidence="13" id="KW-1185">Reference proteome</keyword>
<evidence type="ECO:0000313" key="13">
    <source>
        <dbReference type="Proteomes" id="UP000728032"/>
    </source>
</evidence>
<comment type="subcellular location">
    <subcellularLocation>
        <location evidence="1">Endoplasmic reticulum membrane</location>
        <topology evidence="1">Single-pass membrane protein</topology>
    </subcellularLocation>
</comment>